<accession>A0ACC2Q919</accession>
<comment type="caution">
    <text evidence="1">The sequence shown here is derived from an EMBL/GenBank/DDBJ whole genome shotgun (WGS) entry which is preliminary data.</text>
</comment>
<organism evidence="1 2">
    <name type="scientific">Mythimna loreyi</name>
    <dbReference type="NCBI Taxonomy" id="667449"/>
    <lineage>
        <taxon>Eukaryota</taxon>
        <taxon>Metazoa</taxon>
        <taxon>Ecdysozoa</taxon>
        <taxon>Arthropoda</taxon>
        <taxon>Hexapoda</taxon>
        <taxon>Insecta</taxon>
        <taxon>Pterygota</taxon>
        <taxon>Neoptera</taxon>
        <taxon>Endopterygota</taxon>
        <taxon>Lepidoptera</taxon>
        <taxon>Glossata</taxon>
        <taxon>Ditrysia</taxon>
        <taxon>Noctuoidea</taxon>
        <taxon>Noctuidae</taxon>
        <taxon>Noctuinae</taxon>
        <taxon>Hadenini</taxon>
        <taxon>Mythimna</taxon>
    </lineage>
</organism>
<sequence>MGSQQQLNKSASDTDVNLAGSENITPTNYVFRRMKRSRVDMDDSLTEQLNEFKEEMRKMMTLFTSNHGSEMMKITSTLKEIQQSNCNIENSIAFLTAQNEEYKQKIIQLENQAREDKKNIAILENKIEEMQIGSRKTNFVIKNVPKINNETKEDLIAMTLYLSQVIGCNLNRYDIKDIYRVRGRNKEQQRSPIVVETGSTLLKAEIMKTAKTFKIKQKTQLCCKHLGFKTQEDDPIFLSEHLTTKGSRLHFLARDLVKSGSYKYCWTSYGNVYVKKEEQAPTIIIKSEEQVHKLTLAK</sequence>
<reference evidence="1" key="1">
    <citation type="submission" date="2023-03" db="EMBL/GenBank/DDBJ databases">
        <title>Chromosome-level genomes of two armyworms, Mythimna separata and Mythimna loreyi, provide insights into the biosynthesis and reception of sex pheromones.</title>
        <authorList>
            <person name="Zhao H."/>
        </authorList>
    </citation>
    <scope>NUCLEOTIDE SEQUENCE</scope>
    <source>
        <strain evidence="1">BeijingLab</strain>
    </source>
</reference>
<gene>
    <name evidence="1" type="ORF">PYW08_009895</name>
</gene>
<dbReference type="EMBL" id="CM056800">
    <property type="protein sequence ID" value="KAJ8709891.1"/>
    <property type="molecule type" value="Genomic_DNA"/>
</dbReference>
<evidence type="ECO:0000313" key="1">
    <source>
        <dbReference type="EMBL" id="KAJ8709891.1"/>
    </source>
</evidence>
<dbReference type="Proteomes" id="UP001231649">
    <property type="component" value="Chromosome 24"/>
</dbReference>
<protein>
    <submittedName>
        <fullName evidence="1">Uncharacterized protein</fullName>
    </submittedName>
</protein>
<evidence type="ECO:0000313" key="2">
    <source>
        <dbReference type="Proteomes" id="UP001231649"/>
    </source>
</evidence>
<name>A0ACC2Q919_9NEOP</name>
<proteinExistence type="predicted"/>
<keyword evidence="2" id="KW-1185">Reference proteome</keyword>